<reference evidence="3" key="2">
    <citation type="submission" date="2020-09" db="EMBL/GenBank/DDBJ databases">
        <authorList>
            <person name="Sun Q."/>
            <person name="Zhou Y."/>
        </authorList>
    </citation>
    <scope>NUCLEOTIDE SEQUENCE</scope>
    <source>
        <strain evidence="3">CGMCC 1.15290</strain>
    </source>
</reference>
<evidence type="ECO:0000313" key="4">
    <source>
        <dbReference type="Proteomes" id="UP000627292"/>
    </source>
</evidence>
<dbReference type="Gene3D" id="3.30.530.20">
    <property type="match status" value="1"/>
</dbReference>
<evidence type="ECO:0000256" key="1">
    <source>
        <dbReference type="ARBA" id="ARBA00006817"/>
    </source>
</evidence>
<dbReference type="InterPro" id="IPR023393">
    <property type="entry name" value="START-like_dom_sf"/>
</dbReference>
<comment type="similarity">
    <text evidence="1">Belongs to the AHA1 family.</text>
</comment>
<dbReference type="InterPro" id="IPR013538">
    <property type="entry name" value="ASHA1/2-like_C"/>
</dbReference>
<dbReference type="AlphaFoldDB" id="A0A917MWB4"/>
<accession>A0A917MWB4</accession>
<gene>
    <name evidence="3" type="ORF">GCM10011379_26910</name>
</gene>
<name>A0A917MWB4_9BACT</name>
<dbReference type="SUPFAM" id="SSF55961">
    <property type="entry name" value="Bet v1-like"/>
    <property type="match status" value="1"/>
</dbReference>
<sequence length="150" mass="17458">MNNASFTVATDCEIVSSRVFNHPRKAVFQAWTNPELLQKWWGPAGFTNTFHEFDLKPGGRWRFTMHGPEKGHYENEVTFIAIEEPSLIAWDRISKPLFRVVTTFEEAAEGNTLLVFRMQFATREECDKLKGFVVDKNEENFDRLEAVLRQ</sequence>
<dbReference type="Pfam" id="PF08327">
    <property type="entry name" value="AHSA1"/>
    <property type="match status" value="1"/>
</dbReference>
<protein>
    <submittedName>
        <fullName evidence="3">Activator of HSP90 ATPase</fullName>
    </submittedName>
</protein>
<organism evidence="3 4">
    <name type="scientific">Filimonas zeae</name>
    <dbReference type="NCBI Taxonomy" id="1737353"/>
    <lineage>
        <taxon>Bacteria</taxon>
        <taxon>Pseudomonadati</taxon>
        <taxon>Bacteroidota</taxon>
        <taxon>Chitinophagia</taxon>
        <taxon>Chitinophagales</taxon>
        <taxon>Chitinophagaceae</taxon>
        <taxon>Filimonas</taxon>
    </lineage>
</organism>
<evidence type="ECO:0000259" key="2">
    <source>
        <dbReference type="Pfam" id="PF08327"/>
    </source>
</evidence>
<keyword evidence="4" id="KW-1185">Reference proteome</keyword>
<evidence type="ECO:0000313" key="3">
    <source>
        <dbReference type="EMBL" id="GGH69524.1"/>
    </source>
</evidence>
<dbReference type="CDD" id="cd08894">
    <property type="entry name" value="SRPBCC_CalC_Aha1-like_1"/>
    <property type="match status" value="1"/>
</dbReference>
<dbReference type="EMBL" id="BMIB01000003">
    <property type="protein sequence ID" value="GGH69524.1"/>
    <property type="molecule type" value="Genomic_DNA"/>
</dbReference>
<reference evidence="3" key="1">
    <citation type="journal article" date="2014" name="Int. J. Syst. Evol. Microbiol.">
        <title>Complete genome sequence of Corynebacterium casei LMG S-19264T (=DSM 44701T), isolated from a smear-ripened cheese.</title>
        <authorList>
            <consortium name="US DOE Joint Genome Institute (JGI-PGF)"/>
            <person name="Walter F."/>
            <person name="Albersmeier A."/>
            <person name="Kalinowski J."/>
            <person name="Ruckert C."/>
        </authorList>
    </citation>
    <scope>NUCLEOTIDE SEQUENCE</scope>
    <source>
        <strain evidence="3">CGMCC 1.15290</strain>
    </source>
</reference>
<dbReference type="Proteomes" id="UP000627292">
    <property type="component" value="Unassembled WGS sequence"/>
</dbReference>
<feature type="domain" description="Activator of Hsp90 ATPase homologue 1/2-like C-terminal" evidence="2">
    <location>
        <begin position="22"/>
        <end position="148"/>
    </location>
</feature>
<comment type="caution">
    <text evidence="3">The sequence shown here is derived from an EMBL/GenBank/DDBJ whole genome shotgun (WGS) entry which is preliminary data.</text>
</comment>
<dbReference type="RefSeq" id="WP_188953047.1">
    <property type="nucleotide sequence ID" value="NZ_BMIB01000003.1"/>
</dbReference>
<proteinExistence type="inferred from homology"/>